<dbReference type="PRINTS" id="PR00598">
    <property type="entry name" value="HTHMARR"/>
</dbReference>
<evidence type="ECO:0000259" key="8">
    <source>
        <dbReference type="PROSITE" id="PS50995"/>
    </source>
</evidence>
<dbReference type="InterPro" id="IPR055166">
    <property type="entry name" value="Transc_reg_Sar_Rot_HTH"/>
</dbReference>
<evidence type="ECO:0000256" key="2">
    <source>
        <dbReference type="ARBA" id="ARBA00023015"/>
    </source>
</evidence>
<comment type="caution">
    <text evidence="9">The sequence shown here is derived from an EMBL/GenBank/DDBJ whole genome shotgun (WGS) entry which is preliminary data.</text>
</comment>
<dbReference type="GO" id="GO:0005737">
    <property type="term" value="C:cytoplasm"/>
    <property type="evidence" value="ECO:0007669"/>
    <property type="project" value="UniProtKB-SubCell"/>
</dbReference>
<evidence type="ECO:0000256" key="7">
    <source>
        <dbReference type="ARBA" id="ARBA00047207"/>
    </source>
</evidence>
<dbReference type="InterPro" id="IPR036388">
    <property type="entry name" value="WH-like_DNA-bd_sf"/>
</dbReference>
<comment type="subcellular location">
    <subcellularLocation>
        <location evidence="1">Cytoplasm</location>
    </subcellularLocation>
</comment>
<evidence type="ECO:0000256" key="3">
    <source>
        <dbReference type="ARBA" id="ARBA00023125"/>
    </source>
</evidence>
<keyword evidence="3" id="KW-0238">DNA-binding</keyword>
<dbReference type="RefSeq" id="WP_153546862.1">
    <property type="nucleotide sequence ID" value="NZ_WIXK01000003.1"/>
</dbReference>
<dbReference type="PROSITE" id="PS50995">
    <property type="entry name" value="HTH_MARR_2"/>
    <property type="match status" value="1"/>
</dbReference>
<keyword evidence="4" id="KW-0804">Transcription</keyword>
<evidence type="ECO:0000256" key="5">
    <source>
        <dbReference type="ARBA" id="ARBA00046337"/>
    </source>
</evidence>
<reference evidence="9 10" key="1">
    <citation type="submission" date="2019-10" db="EMBL/GenBank/DDBJ databases">
        <title>Epibacterium sp. nov., isolated from seawater.</title>
        <authorList>
            <person name="Zhang X."/>
            <person name="Li N."/>
        </authorList>
    </citation>
    <scope>NUCLEOTIDE SEQUENCE [LARGE SCALE GENOMIC DNA]</scope>
    <source>
        <strain evidence="9 10">SM1969</strain>
    </source>
</reference>
<evidence type="ECO:0000256" key="1">
    <source>
        <dbReference type="ARBA" id="ARBA00004496"/>
    </source>
</evidence>
<sequence>MTEITLPENADDMFCHAIYSTWHVVNRAYKKHLSPLGLTYPQYITLTLLWEKDARIVSELATGLSMETSTLTPLLKRLEAEGLVQRARSKTDERRVVVNLTEKGRALKAESRAITACMVQDTGLEVAELDQLVGLLHKMRGGFKG</sequence>
<dbReference type="Pfam" id="PF22381">
    <property type="entry name" value="Staph_reg_Sar_Rot"/>
    <property type="match status" value="1"/>
</dbReference>
<evidence type="ECO:0000256" key="4">
    <source>
        <dbReference type="ARBA" id="ARBA00023163"/>
    </source>
</evidence>
<dbReference type="GO" id="GO:0003677">
    <property type="term" value="F:DNA binding"/>
    <property type="evidence" value="ECO:0007669"/>
    <property type="project" value="UniProtKB-KW"/>
</dbReference>
<dbReference type="EMBL" id="WIXK01000003">
    <property type="protein sequence ID" value="MQY42576.1"/>
    <property type="molecule type" value="Genomic_DNA"/>
</dbReference>
<evidence type="ECO:0000313" key="10">
    <source>
        <dbReference type="Proteomes" id="UP000436694"/>
    </source>
</evidence>
<accession>A0A844AZJ6</accession>
<keyword evidence="10" id="KW-1185">Reference proteome</keyword>
<dbReference type="SMART" id="SM00347">
    <property type="entry name" value="HTH_MARR"/>
    <property type="match status" value="1"/>
</dbReference>
<protein>
    <recommendedName>
        <fullName evidence="6">HTH-type transcriptional regulator SarZ</fullName>
    </recommendedName>
    <alternativeName>
        <fullName evidence="7">Staphylococcal accessory regulator Z</fullName>
    </alternativeName>
</protein>
<organism evidence="9 10">
    <name type="scientific">Tritonibacter aquimaris</name>
    <dbReference type="NCBI Taxonomy" id="2663379"/>
    <lineage>
        <taxon>Bacteria</taxon>
        <taxon>Pseudomonadati</taxon>
        <taxon>Pseudomonadota</taxon>
        <taxon>Alphaproteobacteria</taxon>
        <taxon>Rhodobacterales</taxon>
        <taxon>Paracoccaceae</taxon>
        <taxon>Tritonibacter</taxon>
    </lineage>
</organism>
<dbReference type="CDD" id="cd00090">
    <property type="entry name" value="HTH_ARSR"/>
    <property type="match status" value="1"/>
</dbReference>
<dbReference type="InterPro" id="IPR011991">
    <property type="entry name" value="ArsR-like_HTH"/>
</dbReference>
<evidence type="ECO:0000256" key="6">
    <source>
        <dbReference type="ARBA" id="ARBA00047188"/>
    </source>
</evidence>
<keyword evidence="2" id="KW-0805">Transcription regulation</keyword>
<dbReference type="PANTHER" id="PTHR42756:SF1">
    <property type="entry name" value="TRANSCRIPTIONAL REPRESSOR OF EMRAB OPERON"/>
    <property type="match status" value="1"/>
</dbReference>
<comment type="similarity">
    <text evidence="5">Belongs to the SarZ family.</text>
</comment>
<dbReference type="InterPro" id="IPR000835">
    <property type="entry name" value="HTH_MarR-typ"/>
</dbReference>
<name>A0A844AZJ6_9RHOB</name>
<dbReference type="SUPFAM" id="SSF46785">
    <property type="entry name" value="Winged helix' DNA-binding domain"/>
    <property type="match status" value="1"/>
</dbReference>
<dbReference type="Gene3D" id="1.10.10.10">
    <property type="entry name" value="Winged helix-like DNA-binding domain superfamily/Winged helix DNA-binding domain"/>
    <property type="match status" value="1"/>
</dbReference>
<dbReference type="PANTHER" id="PTHR42756">
    <property type="entry name" value="TRANSCRIPTIONAL REGULATOR, MARR"/>
    <property type="match status" value="1"/>
</dbReference>
<feature type="domain" description="HTH marR-type" evidence="8">
    <location>
        <begin position="11"/>
        <end position="141"/>
    </location>
</feature>
<gene>
    <name evidence="9" type="ORF">GG681_07965</name>
</gene>
<dbReference type="AlphaFoldDB" id="A0A844AZJ6"/>
<proteinExistence type="inferred from homology"/>
<dbReference type="Proteomes" id="UP000436694">
    <property type="component" value="Unassembled WGS sequence"/>
</dbReference>
<dbReference type="GO" id="GO:0003700">
    <property type="term" value="F:DNA-binding transcription factor activity"/>
    <property type="evidence" value="ECO:0007669"/>
    <property type="project" value="InterPro"/>
</dbReference>
<dbReference type="InterPro" id="IPR036390">
    <property type="entry name" value="WH_DNA-bd_sf"/>
</dbReference>
<evidence type="ECO:0000313" key="9">
    <source>
        <dbReference type="EMBL" id="MQY42576.1"/>
    </source>
</evidence>